<dbReference type="Gene3D" id="3.40.250.10">
    <property type="entry name" value="Rhodanese-like domain"/>
    <property type="match status" value="2"/>
</dbReference>
<dbReference type="SMART" id="SM00450">
    <property type="entry name" value="RHOD"/>
    <property type="match status" value="2"/>
</dbReference>
<organism evidence="4 5">
    <name type="scientific">Castellaniella daejeonensis</name>
    <dbReference type="NCBI Taxonomy" id="659013"/>
    <lineage>
        <taxon>Bacteria</taxon>
        <taxon>Pseudomonadati</taxon>
        <taxon>Pseudomonadota</taxon>
        <taxon>Betaproteobacteria</taxon>
        <taxon>Burkholderiales</taxon>
        <taxon>Alcaligenaceae</taxon>
        <taxon>Castellaniella</taxon>
    </lineage>
</organism>
<proteinExistence type="predicted"/>
<feature type="signal peptide" evidence="2">
    <location>
        <begin position="1"/>
        <end position="30"/>
    </location>
</feature>
<evidence type="ECO:0000313" key="5">
    <source>
        <dbReference type="Proteomes" id="UP001501176"/>
    </source>
</evidence>
<dbReference type="CDD" id="cd01448">
    <property type="entry name" value="TST_Repeat_1"/>
    <property type="match status" value="1"/>
</dbReference>
<evidence type="ECO:0000256" key="1">
    <source>
        <dbReference type="ARBA" id="ARBA00022737"/>
    </source>
</evidence>
<keyword evidence="2" id="KW-0732">Signal</keyword>
<gene>
    <name evidence="4" type="ORF">GCM10009125_06220</name>
</gene>
<dbReference type="PROSITE" id="PS50206">
    <property type="entry name" value="RHODANESE_3"/>
    <property type="match status" value="2"/>
</dbReference>
<feature type="chain" id="PRO_5046885818" evidence="2">
    <location>
        <begin position="31"/>
        <end position="319"/>
    </location>
</feature>
<evidence type="ECO:0000256" key="2">
    <source>
        <dbReference type="SAM" id="SignalP"/>
    </source>
</evidence>
<dbReference type="Pfam" id="PF00581">
    <property type="entry name" value="Rhodanese"/>
    <property type="match status" value="2"/>
</dbReference>
<dbReference type="Proteomes" id="UP001501176">
    <property type="component" value="Unassembled WGS sequence"/>
</dbReference>
<dbReference type="InterPro" id="IPR036873">
    <property type="entry name" value="Rhodanese-like_dom_sf"/>
</dbReference>
<dbReference type="InterPro" id="IPR051126">
    <property type="entry name" value="Thiosulfate_sulfurtransferase"/>
</dbReference>
<dbReference type="EMBL" id="BAAAFN010000006">
    <property type="protein sequence ID" value="GAA0220010.1"/>
    <property type="molecule type" value="Genomic_DNA"/>
</dbReference>
<protein>
    <submittedName>
        <fullName evidence="4">Rhodanese-like domain-containing protein</fullName>
    </submittedName>
</protein>
<accession>A0ABN0TF11</accession>
<name>A0ABN0TF11_9BURK</name>
<dbReference type="InterPro" id="IPR001763">
    <property type="entry name" value="Rhodanese-like_dom"/>
</dbReference>
<dbReference type="CDD" id="cd01449">
    <property type="entry name" value="TST_Repeat_2"/>
    <property type="match status" value="1"/>
</dbReference>
<feature type="domain" description="Rhodanese" evidence="3">
    <location>
        <begin position="186"/>
        <end position="301"/>
    </location>
</feature>
<dbReference type="PANTHER" id="PTHR43855">
    <property type="entry name" value="THIOSULFATE SULFURTRANSFERASE"/>
    <property type="match status" value="1"/>
</dbReference>
<sequence>MFPKGIVMKSLSARLGALFLALGASSAAWSAQPLLTPAELDAVRQQPSVRVIDIRPPDAYAAGHIPGAVSAPYGQWRGPADNPGQLPPLDRLTQLVRSLGVDRDTHAVVISSGADGTDFGASARVYWTLKYLGLKELSVLNGGLKAWADAGLPRDQAAPSVAATAFEPELNESIIATTEQVAAQVGNPQTRLVDARPLDFYLGKVKAPTAQVPGTIQGAVNVENGRWFKPGTSIFVSADEARRIAAELLPDPKSETISFCNTGHWAATDWFALSEIVGQKNVRLYPESMAEWSQDPNRPMEHVPGRGSQILDKLKGVFG</sequence>
<dbReference type="PANTHER" id="PTHR43855:SF1">
    <property type="entry name" value="THIOSULFATE SULFURTRANSFERASE"/>
    <property type="match status" value="1"/>
</dbReference>
<keyword evidence="5" id="KW-1185">Reference proteome</keyword>
<comment type="caution">
    <text evidence="4">The sequence shown here is derived from an EMBL/GenBank/DDBJ whole genome shotgun (WGS) entry which is preliminary data.</text>
</comment>
<evidence type="ECO:0000313" key="4">
    <source>
        <dbReference type="EMBL" id="GAA0220010.1"/>
    </source>
</evidence>
<evidence type="ECO:0000259" key="3">
    <source>
        <dbReference type="PROSITE" id="PS50206"/>
    </source>
</evidence>
<reference evidence="4 5" key="1">
    <citation type="journal article" date="2019" name="Int. J. Syst. Evol. Microbiol.">
        <title>The Global Catalogue of Microorganisms (GCM) 10K type strain sequencing project: providing services to taxonomists for standard genome sequencing and annotation.</title>
        <authorList>
            <consortium name="The Broad Institute Genomics Platform"/>
            <consortium name="The Broad Institute Genome Sequencing Center for Infectious Disease"/>
            <person name="Wu L."/>
            <person name="Ma J."/>
        </authorList>
    </citation>
    <scope>NUCLEOTIDE SEQUENCE [LARGE SCALE GENOMIC DNA]</scope>
    <source>
        <strain evidence="4 5">JCM 16240</strain>
    </source>
</reference>
<keyword evidence="1" id="KW-0677">Repeat</keyword>
<dbReference type="SUPFAM" id="SSF52821">
    <property type="entry name" value="Rhodanese/Cell cycle control phosphatase"/>
    <property type="match status" value="2"/>
</dbReference>
<feature type="domain" description="Rhodanese" evidence="3">
    <location>
        <begin position="45"/>
        <end position="156"/>
    </location>
</feature>